<dbReference type="GO" id="GO:0097588">
    <property type="term" value="P:archaeal or bacterial-type flagellum-dependent cell motility"/>
    <property type="evidence" value="ECO:0007669"/>
    <property type="project" value="InterPro"/>
</dbReference>
<accession>A0A1H6QYU9</accession>
<comment type="subcellular location">
    <subcellularLocation>
        <location evidence="1">Archaeal flagellum</location>
    </subcellularLocation>
</comment>
<dbReference type="EMBL" id="FNYR01000001">
    <property type="protein sequence ID" value="SEI48673.1"/>
    <property type="molecule type" value="Genomic_DNA"/>
</dbReference>
<accession>A0A2H4Q2N4</accession>
<feature type="compositionally biased region" description="Acidic residues" evidence="3">
    <location>
        <begin position="65"/>
        <end position="80"/>
    </location>
</feature>
<organism evidence="5 6">
    <name type="scientific">Halohasta litchfieldiae</name>
    <dbReference type="NCBI Taxonomy" id="1073996"/>
    <lineage>
        <taxon>Archaea</taxon>
        <taxon>Methanobacteriati</taxon>
        <taxon>Methanobacteriota</taxon>
        <taxon>Stenosarchaea group</taxon>
        <taxon>Halobacteria</taxon>
        <taxon>Halobacteriales</taxon>
        <taxon>Haloferacaceae</taxon>
        <taxon>Halohasta</taxon>
    </lineage>
</organism>
<dbReference type="Pfam" id="PF05377">
    <property type="entry name" value="FlaC_arch"/>
    <property type="match status" value="1"/>
</dbReference>
<name>A0A1H6QYU9_9EURY</name>
<dbReference type="InterPro" id="IPR052494">
    <property type="entry name" value="Flagella_assembly_related"/>
</dbReference>
<dbReference type="Proteomes" id="UP000198888">
    <property type="component" value="Unassembled WGS sequence"/>
</dbReference>
<feature type="compositionally biased region" description="Acidic residues" evidence="3">
    <location>
        <begin position="299"/>
        <end position="359"/>
    </location>
</feature>
<keyword evidence="5" id="KW-0969">Cilium</keyword>
<keyword evidence="6" id="KW-1185">Reference proteome</keyword>
<dbReference type="InterPro" id="IPR009205">
    <property type="entry name" value="FlaC_arc"/>
</dbReference>
<feature type="domain" description="Archaeal flagella protein FlaD/E" evidence="4">
    <location>
        <begin position="407"/>
        <end position="500"/>
    </location>
</feature>
<evidence type="ECO:0000256" key="1">
    <source>
        <dbReference type="ARBA" id="ARBA00004618"/>
    </source>
</evidence>
<evidence type="ECO:0000259" key="4">
    <source>
        <dbReference type="Pfam" id="PF04659"/>
    </source>
</evidence>
<feature type="compositionally biased region" description="Gly residues" evidence="3">
    <location>
        <begin position="185"/>
        <end position="199"/>
    </location>
</feature>
<keyword evidence="5" id="KW-0966">Cell projection</keyword>
<reference evidence="5 6" key="1">
    <citation type="submission" date="2016-10" db="EMBL/GenBank/DDBJ databases">
        <authorList>
            <person name="de Groot N.N."/>
        </authorList>
    </citation>
    <scope>NUCLEOTIDE SEQUENCE [LARGE SCALE GENOMIC DNA]</scope>
    <source>
        <strain evidence="5 6">DSM 22187</strain>
    </source>
</reference>
<dbReference type="AlphaFoldDB" id="A0A1H6QYU9"/>
<feature type="region of interest" description="Disordered" evidence="3">
    <location>
        <begin position="179"/>
        <end position="405"/>
    </location>
</feature>
<feature type="compositionally biased region" description="Gly residues" evidence="3">
    <location>
        <begin position="104"/>
        <end position="114"/>
    </location>
</feature>
<evidence type="ECO:0000256" key="3">
    <source>
        <dbReference type="SAM" id="MobiDB-lite"/>
    </source>
</evidence>
<dbReference type="InterPro" id="IPR006752">
    <property type="entry name" value="Arch_fla_DE"/>
</dbReference>
<evidence type="ECO:0000313" key="5">
    <source>
        <dbReference type="EMBL" id="SEI48673.1"/>
    </source>
</evidence>
<dbReference type="STRING" id="1073996.SAMN05444271_101161"/>
<feature type="region of interest" description="Disordered" evidence="3">
    <location>
        <begin position="49"/>
        <end position="117"/>
    </location>
</feature>
<evidence type="ECO:0000256" key="2">
    <source>
        <dbReference type="ARBA" id="ARBA00022440"/>
    </source>
</evidence>
<dbReference type="OrthoDB" id="308199at2157"/>
<dbReference type="PANTHER" id="PTHR40698">
    <property type="entry name" value="FLAGELLA-RELATED PROTEIN E-RELATED-RELATED"/>
    <property type="match status" value="1"/>
</dbReference>
<feature type="compositionally biased region" description="Acidic residues" evidence="3">
    <location>
        <begin position="90"/>
        <end position="103"/>
    </location>
</feature>
<dbReference type="GO" id="GO:0097589">
    <property type="term" value="C:archaeal-type flagellum"/>
    <property type="evidence" value="ECO:0007669"/>
    <property type="project" value="UniProtKB-SubCell"/>
</dbReference>
<dbReference type="RefSeq" id="WP_089670662.1">
    <property type="nucleotide sequence ID" value="NZ_CP024845.1"/>
</dbReference>
<evidence type="ECO:0000313" key="6">
    <source>
        <dbReference type="Proteomes" id="UP000198888"/>
    </source>
</evidence>
<keyword evidence="2" id="KW-0974">Archaeal flagellum</keyword>
<feature type="compositionally biased region" description="Acidic residues" evidence="3">
    <location>
        <begin position="202"/>
        <end position="275"/>
    </location>
</feature>
<dbReference type="Pfam" id="PF04659">
    <property type="entry name" value="Arch_fla_DE"/>
    <property type="match status" value="1"/>
</dbReference>
<protein>
    <submittedName>
        <fullName evidence="5">Flagellar protein FlaC</fullName>
    </submittedName>
</protein>
<gene>
    <name evidence="5" type="ORF">SAMN05444271_101161</name>
</gene>
<proteinExistence type="predicted"/>
<keyword evidence="5" id="KW-0282">Flagellum</keyword>
<sequence>MGLGISLLVTLPALDGISLFGTELSVLGPTAAGTAGLVGASIIDRILDSDDDDDSGGGGGGGDGLMDDDGGEFGGMDDEFGGGGGGDDFGGMDDDFGGMDDDFGGGGGGGGGGADMDELEHQVDELENEVASLSSTVNTVKSENTEISDRIEDVEEDVRNLLDIYEMVTRGINPFVDEQDAGEFDVGGGGGGGGGGGLGLFDDGEEETQQDDDVDDSVMSEDADGFFDDDFEEDDDDEFGDDEFDDGGMDDEFDELDEDDADAVGGESESEEMVSDQDSTGGKSFSELKDEYDSGDASWAEEGEEPDDDLGGMDDSLDDGDDLAMDDSFGEMDDDEDDLGGMDDSLDDGDNLAMDDTDDSLGNGSDGEMAASTQAETADESTAPVDDGDTQGDFEYVSSDQLSSSGDKPYLTAIPGDYVGDLVVMEWLEFLVEESNVTDAARAVNYYERIDWIDRAAADHLRSFLSGFGQIDRNKVDQPGTDQLNRTHHVHSLKYIMKLNNGTTATSVILDRWDTFATGDDGL</sequence>
<dbReference type="GeneID" id="35002591"/>
<dbReference type="PANTHER" id="PTHR40698:SF1">
    <property type="entry name" value="FLAGELLA-RELATED PROTEIN D-RELATED"/>
    <property type="match status" value="1"/>
</dbReference>
<dbReference type="KEGG" id="hae:halTADL_1805"/>